<organism evidence="1 2">
    <name type="scientific">Dyella mobilis</name>
    <dbReference type="NCBI Taxonomy" id="1849582"/>
    <lineage>
        <taxon>Bacteria</taxon>
        <taxon>Pseudomonadati</taxon>
        <taxon>Pseudomonadota</taxon>
        <taxon>Gammaproteobacteria</taxon>
        <taxon>Lysobacterales</taxon>
        <taxon>Rhodanobacteraceae</taxon>
        <taxon>Dyella</taxon>
    </lineage>
</organism>
<evidence type="ECO:0000313" key="2">
    <source>
        <dbReference type="Proteomes" id="UP001430193"/>
    </source>
</evidence>
<dbReference type="InterPro" id="IPR025127">
    <property type="entry name" value="DUF4054"/>
</dbReference>
<name>A0ABS2KMD7_9GAMM</name>
<gene>
    <name evidence="1" type="ORF">ISS99_18710</name>
</gene>
<sequence length="130" mass="13850">MDPTQFVTDFPEFANSTMYPTTVIAFQIGIATQLLNAQRWGSMLNYGIELYVAHNLVLAAQAAEDSALGNTPGEMTGPTSAKSVDKVSVSFDTAAAQLADAGYMSLTRYGIQFLQLSRMIGAGGIQLAMC</sequence>
<dbReference type="Proteomes" id="UP001430193">
    <property type="component" value="Unassembled WGS sequence"/>
</dbReference>
<proteinExistence type="predicted"/>
<keyword evidence="2" id="KW-1185">Reference proteome</keyword>
<evidence type="ECO:0000313" key="1">
    <source>
        <dbReference type="EMBL" id="MBM7131558.1"/>
    </source>
</evidence>
<comment type="caution">
    <text evidence="1">The sequence shown here is derived from an EMBL/GenBank/DDBJ whole genome shotgun (WGS) entry which is preliminary data.</text>
</comment>
<dbReference type="EMBL" id="JADIKF010000040">
    <property type="protein sequence ID" value="MBM7131558.1"/>
    <property type="molecule type" value="Genomic_DNA"/>
</dbReference>
<protein>
    <submittedName>
        <fullName evidence="1">DUF4054 domain-containing protein</fullName>
    </submittedName>
</protein>
<dbReference type="Pfam" id="PF13262">
    <property type="entry name" value="DUF4054"/>
    <property type="match status" value="1"/>
</dbReference>
<accession>A0ABS2KMD7</accession>
<dbReference type="RefSeq" id="WP_204633117.1">
    <property type="nucleotide sequence ID" value="NZ_BSOC01000001.1"/>
</dbReference>
<reference evidence="1" key="1">
    <citation type="submission" date="2020-10" db="EMBL/GenBank/DDBJ databases">
        <title>Phylogeny of dyella-like bacteria.</title>
        <authorList>
            <person name="Fu J."/>
        </authorList>
    </citation>
    <scope>NUCLEOTIDE SEQUENCE</scope>
    <source>
        <strain evidence="1">DHON07</strain>
    </source>
</reference>